<dbReference type="PANTHER" id="PTHR46717">
    <property type="entry name" value="E3 UBIQUITIN-PROTEIN LIGASE RNF180"/>
    <property type="match status" value="1"/>
</dbReference>
<dbReference type="OMA" id="DTVWYVR"/>
<keyword evidence="2" id="KW-1185">Reference proteome</keyword>
<name>A0A9Q0M7V4_BLOTA</name>
<organism evidence="1 2">
    <name type="scientific">Blomia tropicalis</name>
    <name type="common">Mite</name>
    <dbReference type="NCBI Taxonomy" id="40697"/>
    <lineage>
        <taxon>Eukaryota</taxon>
        <taxon>Metazoa</taxon>
        <taxon>Ecdysozoa</taxon>
        <taxon>Arthropoda</taxon>
        <taxon>Chelicerata</taxon>
        <taxon>Arachnida</taxon>
        <taxon>Acari</taxon>
        <taxon>Acariformes</taxon>
        <taxon>Sarcoptiformes</taxon>
        <taxon>Astigmata</taxon>
        <taxon>Glycyphagoidea</taxon>
        <taxon>Echimyopodidae</taxon>
        <taxon>Blomia</taxon>
    </lineage>
</organism>
<gene>
    <name evidence="1" type="ORF">RDWZM_006311</name>
</gene>
<dbReference type="EMBL" id="JAPWDV010000002">
    <property type="protein sequence ID" value="KAJ6220499.1"/>
    <property type="molecule type" value="Genomic_DNA"/>
</dbReference>
<reference evidence="1" key="1">
    <citation type="submission" date="2022-12" db="EMBL/GenBank/DDBJ databases">
        <title>Genome assemblies of Blomia tropicalis.</title>
        <authorList>
            <person name="Cui Y."/>
        </authorList>
    </citation>
    <scope>NUCLEOTIDE SEQUENCE</scope>
    <source>
        <tissue evidence="1">Adult mites</tissue>
    </source>
</reference>
<dbReference type="GO" id="GO:0032436">
    <property type="term" value="P:positive regulation of proteasomal ubiquitin-dependent protein catabolic process"/>
    <property type="evidence" value="ECO:0007669"/>
    <property type="project" value="TreeGrafter"/>
</dbReference>
<dbReference type="InterPro" id="IPR033263">
    <property type="entry name" value="RNF180"/>
</dbReference>
<dbReference type="GO" id="GO:0000209">
    <property type="term" value="P:protein polyubiquitination"/>
    <property type="evidence" value="ECO:0007669"/>
    <property type="project" value="InterPro"/>
</dbReference>
<dbReference type="Proteomes" id="UP001142055">
    <property type="component" value="Chromosome 2"/>
</dbReference>
<evidence type="ECO:0000313" key="2">
    <source>
        <dbReference type="Proteomes" id="UP001142055"/>
    </source>
</evidence>
<dbReference type="GO" id="GO:0061630">
    <property type="term" value="F:ubiquitin protein ligase activity"/>
    <property type="evidence" value="ECO:0007669"/>
    <property type="project" value="InterPro"/>
</dbReference>
<dbReference type="OrthoDB" id="2017893at2759"/>
<dbReference type="GO" id="GO:0031624">
    <property type="term" value="F:ubiquitin conjugating enzyme binding"/>
    <property type="evidence" value="ECO:0007669"/>
    <property type="project" value="TreeGrafter"/>
</dbReference>
<comment type="caution">
    <text evidence="1">The sequence shown here is derived from an EMBL/GenBank/DDBJ whole genome shotgun (WGS) entry which is preliminary data.</text>
</comment>
<sequence length="125" mass="14388">MDSYRCQKCRSVLFKSDSLLNCHGQWIDDKEDLKLQCTQSNLLFIGEQRLPDWIRQQIDDQDWTKGRITCNGKKCDARIGSFNFIGGVACSCKKVELPHIQIIRSKVDEPAHVIMQKQNSSNESQ</sequence>
<protein>
    <submittedName>
        <fullName evidence="1">Uncharacterized protein</fullName>
    </submittedName>
</protein>
<dbReference type="GO" id="GO:0042415">
    <property type="term" value="P:norepinephrine metabolic process"/>
    <property type="evidence" value="ECO:0007669"/>
    <property type="project" value="TreeGrafter"/>
</dbReference>
<evidence type="ECO:0000313" key="1">
    <source>
        <dbReference type="EMBL" id="KAJ6220499.1"/>
    </source>
</evidence>
<dbReference type="GO" id="GO:0005789">
    <property type="term" value="C:endoplasmic reticulum membrane"/>
    <property type="evidence" value="ECO:0007669"/>
    <property type="project" value="TreeGrafter"/>
</dbReference>
<proteinExistence type="predicted"/>
<dbReference type="GO" id="GO:0042428">
    <property type="term" value="P:serotonin metabolic process"/>
    <property type="evidence" value="ECO:0007669"/>
    <property type="project" value="TreeGrafter"/>
</dbReference>
<accession>A0A9Q0M7V4</accession>
<dbReference type="AlphaFoldDB" id="A0A9Q0M7V4"/>
<dbReference type="PANTHER" id="PTHR46717:SF1">
    <property type="entry name" value="E3 UBIQUITIN-PROTEIN LIGASE RNF180"/>
    <property type="match status" value="1"/>
</dbReference>